<organism evidence="1 2">
    <name type="scientific">Ensete ventricosum</name>
    <name type="common">Abyssinian banana</name>
    <name type="synonym">Musa ensete</name>
    <dbReference type="NCBI Taxonomy" id="4639"/>
    <lineage>
        <taxon>Eukaryota</taxon>
        <taxon>Viridiplantae</taxon>
        <taxon>Streptophyta</taxon>
        <taxon>Embryophyta</taxon>
        <taxon>Tracheophyta</taxon>
        <taxon>Spermatophyta</taxon>
        <taxon>Magnoliopsida</taxon>
        <taxon>Liliopsida</taxon>
        <taxon>Zingiberales</taxon>
        <taxon>Musaceae</taxon>
        <taxon>Ensete</taxon>
    </lineage>
</organism>
<reference evidence="1 2" key="1">
    <citation type="journal article" date="2014" name="Agronomy (Basel)">
        <title>A Draft Genome Sequence for Ensete ventricosum, the Drought-Tolerant Tree Against Hunger.</title>
        <authorList>
            <person name="Harrison J."/>
            <person name="Moore K.A."/>
            <person name="Paszkiewicz K."/>
            <person name="Jones T."/>
            <person name="Grant M."/>
            <person name="Ambacheew D."/>
            <person name="Muzemil S."/>
            <person name="Studholme D.J."/>
        </authorList>
    </citation>
    <scope>NUCLEOTIDE SEQUENCE [LARGE SCALE GENOMIC DNA]</scope>
</reference>
<dbReference type="InterPro" id="IPR031155">
    <property type="entry name" value="DUR"/>
</dbReference>
<evidence type="ECO:0000313" key="2">
    <source>
        <dbReference type="Proteomes" id="UP000287651"/>
    </source>
</evidence>
<dbReference type="EMBL" id="AMZH03014989">
    <property type="protein sequence ID" value="RRT46749.1"/>
    <property type="molecule type" value="Genomic_DNA"/>
</dbReference>
<proteinExistence type="predicted"/>
<protein>
    <submittedName>
        <fullName evidence="1">Uncharacterized protein</fullName>
    </submittedName>
</protein>
<evidence type="ECO:0000313" key="1">
    <source>
        <dbReference type="EMBL" id="RRT46749.1"/>
    </source>
</evidence>
<dbReference type="PANTHER" id="PTHR46154:SF4">
    <property type="entry name" value="UREA ACTIVE TRANSPORTER"/>
    <property type="match status" value="1"/>
</dbReference>
<dbReference type="Proteomes" id="UP000287651">
    <property type="component" value="Unassembled WGS sequence"/>
</dbReference>
<sequence length="83" mass="9152">MASSSCSPLGFGEKYYSLSSDGQCVRQSSFFGGKPVLNQGVGYSVILGFGAFFAVFTSFLVRLFLLLLPPLTKRCDKIRCYFE</sequence>
<dbReference type="GO" id="GO:0005886">
    <property type="term" value="C:plasma membrane"/>
    <property type="evidence" value="ECO:0007669"/>
    <property type="project" value="TreeGrafter"/>
</dbReference>
<dbReference type="PANTHER" id="PTHR46154">
    <property type="match status" value="1"/>
</dbReference>
<comment type="caution">
    <text evidence="1">The sequence shown here is derived from an EMBL/GenBank/DDBJ whole genome shotgun (WGS) entry which is preliminary data.</text>
</comment>
<name>A0A444C827_ENSVE</name>
<gene>
    <name evidence="1" type="ORF">B296_00026140</name>
</gene>
<accession>A0A444C827</accession>
<dbReference type="GO" id="GO:0015204">
    <property type="term" value="F:urea transmembrane transporter activity"/>
    <property type="evidence" value="ECO:0007669"/>
    <property type="project" value="InterPro"/>
</dbReference>
<dbReference type="AlphaFoldDB" id="A0A444C827"/>